<dbReference type="AlphaFoldDB" id="A0A7E4VV92"/>
<sequence length="110" mass="12655">MNSKNWNAGCGKRSMRDDWINVNRARVKDRDKHWPVTDGWMDRYTSEGGRGFCKVPDEQARKKQGGVRQGCFRLFGREALYLGQGLLKDEFMGIDADLHGLMEGNYVLNK</sequence>
<accession>A0A7E4VV92</accession>
<dbReference type="Proteomes" id="UP000492821">
    <property type="component" value="Unassembled WGS sequence"/>
</dbReference>
<proteinExistence type="predicted"/>
<keyword evidence="1" id="KW-1185">Reference proteome</keyword>
<name>A0A7E4VV92_PANRE</name>
<evidence type="ECO:0000313" key="2">
    <source>
        <dbReference type="WBParaSite" id="Pan_g3604.t1"/>
    </source>
</evidence>
<reference evidence="1" key="1">
    <citation type="journal article" date="2013" name="Genetics">
        <title>The draft genome and transcriptome of Panagrellus redivivus are shaped by the harsh demands of a free-living lifestyle.</title>
        <authorList>
            <person name="Srinivasan J."/>
            <person name="Dillman A.R."/>
            <person name="Macchietto M.G."/>
            <person name="Heikkinen L."/>
            <person name="Lakso M."/>
            <person name="Fracchia K.M."/>
            <person name="Antoshechkin I."/>
            <person name="Mortazavi A."/>
            <person name="Wong G."/>
            <person name="Sternberg P.W."/>
        </authorList>
    </citation>
    <scope>NUCLEOTIDE SEQUENCE [LARGE SCALE GENOMIC DNA]</scope>
    <source>
        <strain evidence="1">MT8872</strain>
    </source>
</reference>
<evidence type="ECO:0000313" key="1">
    <source>
        <dbReference type="Proteomes" id="UP000492821"/>
    </source>
</evidence>
<protein>
    <submittedName>
        <fullName evidence="2">Transposase</fullName>
    </submittedName>
</protein>
<reference evidence="2" key="2">
    <citation type="submission" date="2020-10" db="UniProtKB">
        <authorList>
            <consortium name="WormBaseParasite"/>
        </authorList>
    </citation>
    <scope>IDENTIFICATION</scope>
</reference>
<dbReference type="WBParaSite" id="Pan_g3604.t1">
    <property type="protein sequence ID" value="Pan_g3604.t1"/>
    <property type="gene ID" value="Pan_g3604"/>
</dbReference>
<organism evidence="1 2">
    <name type="scientific">Panagrellus redivivus</name>
    <name type="common">Microworm</name>
    <dbReference type="NCBI Taxonomy" id="6233"/>
    <lineage>
        <taxon>Eukaryota</taxon>
        <taxon>Metazoa</taxon>
        <taxon>Ecdysozoa</taxon>
        <taxon>Nematoda</taxon>
        <taxon>Chromadorea</taxon>
        <taxon>Rhabditida</taxon>
        <taxon>Tylenchina</taxon>
        <taxon>Panagrolaimomorpha</taxon>
        <taxon>Panagrolaimoidea</taxon>
        <taxon>Panagrolaimidae</taxon>
        <taxon>Panagrellus</taxon>
    </lineage>
</organism>